<evidence type="ECO:0000313" key="1">
    <source>
        <dbReference type="EMBL" id="MFB6490577.1"/>
    </source>
</evidence>
<keyword evidence="1" id="KW-0378">Hydrolase</keyword>
<keyword evidence="1" id="KW-0326">Glycosidase</keyword>
<protein>
    <submittedName>
        <fullName evidence="1">Beta-galactosidase BgaS</fullName>
        <ecNumber evidence="1">3.2.1.23</ecNumber>
    </submittedName>
</protein>
<name>A0ACC6V0J2_9CREN</name>
<reference evidence="1" key="1">
    <citation type="submission" date="2024-07" db="EMBL/GenBank/DDBJ databases">
        <title>Metagenome and Metagenome-Assembled Genomes of Archaea from a hot spring from the geothermal field of Los Azufres, Mexico.</title>
        <authorList>
            <person name="Marin-Paredes R."/>
            <person name="Martinez-Romero E."/>
            <person name="Servin-Garciduenas L.E."/>
        </authorList>
    </citation>
    <scope>NUCLEOTIDE SEQUENCE</scope>
</reference>
<sequence>MRRFPKGFRWGWSGAGFQFEMGLPGSEDPNSDWYVWTHDPENIAAGLVSGDLPENGVAYWHLYKQFHEDTVNMGLNTIRFNTEWSRIFPRPTFDVKVSYEVGGGRVVSVDVTEKALEELDRLANKEAVQHYREVFSDIKARGLYFILNLYHWPIPIWLHNPIKVRRGDLSGRDVGWLSELAVVEFAKYAAYIAWKFNDLADEFSTMNEPNVTYSLGFINVKAGFPPAHLSFDLSRRAAMNIISAHARAYDAIKALTKKPVGIIYAASPVYPLTEADKEAAEMAERDGLWFFLDAVAKGVLDGAQQEDLKGRLDWLGVNYYTRTVVVRRGAGYAGVPGYGFACEPDSISRDGRPTSDFGWEIYPEGLYDLLVKLWRRYNIRMYVTENGIADAYDRWRPYYLVSHIAQLHRAVSEGVEVGGYLHWSLTDNYEWASGFSKKFGLIYVDLSTKRHYWRPSAYIYREIARANGVPDELEHLEKVPAALPEIQRALRSLL</sequence>
<accession>A0ACC6V0J2</accession>
<dbReference type="EC" id="3.2.1.23" evidence="1"/>
<dbReference type="Proteomes" id="UP000033636">
    <property type="component" value="Unassembled WGS sequence"/>
</dbReference>
<evidence type="ECO:0000313" key="2">
    <source>
        <dbReference type="Proteomes" id="UP000033636"/>
    </source>
</evidence>
<dbReference type="EMBL" id="JZWT02000010">
    <property type="protein sequence ID" value="MFB6490577.1"/>
    <property type="molecule type" value="Genomic_DNA"/>
</dbReference>
<proteinExistence type="predicted"/>
<gene>
    <name evidence="1" type="primary">bgaS</name>
    <name evidence="1" type="ORF">TU35_004920</name>
</gene>
<comment type="caution">
    <text evidence="1">The sequence shown here is derived from an EMBL/GenBank/DDBJ whole genome shotgun (WGS) entry which is preliminary data.</text>
</comment>
<organism evidence="1 2">
    <name type="scientific">Thermoproteus sp. AZ2</name>
    <dbReference type="NCBI Taxonomy" id="1609232"/>
    <lineage>
        <taxon>Archaea</taxon>
        <taxon>Thermoproteota</taxon>
        <taxon>Thermoprotei</taxon>
        <taxon>Thermoproteales</taxon>
        <taxon>Thermoproteaceae</taxon>
        <taxon>Thermoproteus</taxon>
    </lineage>
</organism>